<evidence type="ECO:0000259" key="2">
    <source>
        <dbReference type="Pfam" id="PF00248"/>
    </source>
</evidence>
<dbReference type="InterPro" id="IPR020471">
    <property type="entry name" value="AKR"/>
</dbReference>
<comment type="caution">
    <text evidence="3">The sequence shown here is derived from an EMBL/GenBank/DDBJ whole genome shotgun (WGS) entry which is preliminary data.</text>
</comment>
<dbReference type="SUPFAM" id="SSF51430">
    <property type="entry name" value="NAD(P)-linked oxidoreductase"/>
    <property type="match status" value="1"/>
</dbReference>
<dbReference type="GO" id="GO:0016491">
    <property type="term" value="F:oxidoreductase activity"/>
    <property type="evidence" value="ECO:0007669"/>
    <property type="project" value="UniProtKB-KW"/>
</dbReference>
<dbReference type="OrthoDB" id="9773828at2"/>
<dbReference type="Gene3D" id="3.20.20.100">
    <property type="entry name" value="NADP-dependent oxidoreductase domain"/>
    <property type="match status" value="1"/>
</dbReference>
<dbReference type="RefSeq" id="WP_002464515.1">
    <property type="nucleotide sequence ID" value="NZ_AEUN01000464.1"/>
</dbReference>
<dbReference type="InterPro" id="IPR023210">
    <property type="entry name" value="NADP_OxRdtase_dom"/>
</dbReference>
<dbReference type="PATRIC" id="fig|911238.3.peg.1589"/>
<dbReference type="InterPro" id="IPR050523">
    <property type="entry name" value="AKR_Detox_Biosynth"/>
</dbReference>
<dbReference type="EMBL" id="AEUN01000464">
    <property type="protein sequence ID" value="EHJ07500.1"/>
    <property type="molecule type" value="Genomic_DNA"/>
</dbReference>
<accession>G5JK10</accession>
<keyword evidence="1" id="KW-0560">Oxidoreductase</keyword>
<dbReference type="PANTHER" id="PTHR43364:SF4">
    <property type="entry name" value="NAD(P)-LINKED OXIDOREDUCTASE SUPERFAMILY PROTEIN"/>
    <property type="match status" value="1"/>
</dbReference>
<organism evidence="3 4">
    <name type="scientific">Staphylococcus simiae CCM 7213 = CCUG 51256</name>
    <dbReference type="NCBI Taxonomy" id="911238"/>
    <lineage>
        <taxon>Bacteria</taxon>
        <taxon>Bacillati</taxon>
        <taxon>Bacillota</taxon>
        <taxon>Bacilli</taxon>
        <taxon>Bacillales</taxon>
        <taxon>Staphylococcaceae</taxon>
        <taxon>Staphylococcus</taxon>
    </lineage>
</organism>
<gene>
    <name evidence="3" type="ORF">SS7213T_09107</name>
</gene>
<feature type="domain" description="NADP-dependent oxidoreductase" evidence="2">
    <location>
        <begin position="29"/>
        <end position="316"/>
    </location>
</feature>
<sequence length="363" mass="40729">MDYTLLGNSGLNVSKYALGTIPFAATNGFENAGGMSKKDIDRMIDYALDEGINQFDTANLYAKGDAEIALGKSIRNKRDQMVISTKTGFPYDNNPNNIGASRLNIERSIDHSLKRLGTDYVDLYYVHVWDGQVPVEETVQTMNDLIRAGKIRYWGVSNYSGWSLAKTHTYAVQNHLAPPIAQQIYYTPESREAEYELLPAGKELGIGNSIWSPLGEGMLTGKITKQHRQGDKGTRQGDGWAEPYIKDADLFYNLIDILTQIAHAHSVSVPQVVLAWLRQRPNVDSIVLAARSKEQLQDNIASYQLQLTSEEIDMISTLTTPEPIYPLWHRAMNAYDRASNAEKSYLAAYNHLMSKKPNIIQQH</sequence>
<dbReference type="GO" id="GO:0005829">
    <property type="term" value="C:cytosol"/>
    <property type="evidence" value="ECO:0007669"/>
    <property type="project" value="TreeGrafter"/>
</dbReference>
<dbReference type="Proteomes" id="UP000005413">
    <property type="component" value="Unassembled WGS sequence"/>
</dbReference>
<proteinExistence type="predicted"/>
<name>G5JK10_9STAP</name>
<reference evidence="3 4" key="1">
    <citation type="journal article" date="2012" name="BMC Genomics">
        <title>Comparative genomic analysis of the genus Staphylococcus including Staphylococcus aureus and its newly described sister species Staphylococcus simiae.</title>
        <authorList>
            <person name="Suzuki H."/>
            <person name="Lefebure T."/>
            <person name="Pavinski Bitar P."/>
            <person name="Stanhope M.J."/>
        </authorList>
    </citation>
    <scope>NUCLEOTIDE SEQUENCE [LARGE SCALE GENOMIC DNA]</scope>
    <source>
        <strain evidence="3 4">CCM 7213</strain>
    </source>
</reference>
<dbReference type="AlphaFoldDB" id="G5JK10"/>
<dbReference type="FunFam" id="3.20.20.100:FF:000004">
    <property type="entry name" value="Oxidoreductase, aldo/keto reductase"/>
    <property type="match status" value="1"/>
</dbReference>
<protein>
    <submittedName>
        <fullName evidence="3">Putative oxidoreductase protein</fullName>
    </submittedName>
</protein>
<evidence type="ECO:0000256" key="1">
    <source>
        <dbReference type="ARBA" id="ARBA00023002"/>
    </source>
</evidence>
<dbReference type="InterPro" id="IPR036812">
    <property type="entry name" value="NAD(P)_OxRdtase_dom_sf"/>
</dbReference>
<evidence type="ECO:0000313" key="4">
    <source>
        <dbReference type="Proteomes" id="UP000005413"/>
    </source>
</evidence>
<keyword evidence="4" id="KW-1185">Reference proteome</keyword>
<dbReference type="Pfam" id="PF00248">
    <property type="entry name" value="Aldo_ket_red"/>
    <property type="match status" value="1"/>
</dbReference>
<evidence type="ECO:0000313" key="3">
    <source>
        <dbReference type="EMBL" id="EHJ07500.1"/>
    </source>
</evidence>
<dbReference type="PRINTS" id="PR00069">
    <property type="entry name" value="ALDKETRDTASE"/>
</dbReference>
<dbReference type="PANTHER" id="PTHR43364">
    <property type="entry name" value="NADH-SPECIFIC METHYLGLYOXAL REDUCTASE-RELATED"/>
    <property type="match status" value="1"/>
</dbReference>